<dbReference type="SUPFAM" id="SSF48150">
    <property type="entry name" value="DNA-glycosylase"/>
    <property type="match status" value="1"/>
</dbReference>
<protein>
    <submittedName>
        <fullName evidence="4">DNA-3-methyladenine glycosylase 2 family protein</fullName>
    </submittedName>
</protein>
<reference evidence="4" key="1">
    <citation type="submission" date="2024-06" db="EMBL/GenBank/DDBJ databases">
        <title>Complete genome sequence of the cellulolytic actinobacterium, Cellulosimicrobium ES-005.</title>
        <authorList>
            <person name="Matthews C.T."/>
            <person name="Underwood K.D."/>
            <person name="Ghanchi K.M."/>
            <person name="Fields S.D."/>
            <person name="Gardner S.G."/>
        </authorList>
    </citation>
    <scope>NUCLEOTIDE SEQUENCE</scope>
    <source>
        <strain evidence="4">ES-005</strain>
    </source>
</reference>
<dbReference type="InterPro" id="IPR051912">
    <property type="entry name" value="Alkylbase_DNA_Glycosylase/TA"/>
</dbReference>
<evidence type="ECO:0000313" key="4">
    <source>
        <dbReference type="EMBL" id="XCH30268.1"/>
    </source>
</evidence>
<dbReference type="GO" id="GO:0006285">
    <property type="term" value="P:base-excision repair, AP site formation"/>
    <property type="evidence" value="ECO:0007669"/>
    <property type="project" value="TreeGrafter"/>
</dbReference>
<organism evidence="4">
    <name type="scientific">Cellulosimicrobium sp. ES-005</name>
    <dbReference type="NCBI Taxonomy" id="3163031"/>
    <lineage>
        <taxon>Bacteria</taxon>
        <taxon>Bacillati</taxon>
        <taxon>Actinomycetota</taxon>
        <taxon>Actinomycetes</taxon>
        <taxon>Micrococcales</taxon>
        <taxon>Promicromonosporaceae</taxon>
        <taxon>Cellulosimicrobium</taxon>
    </lineage>
</organism>
<dbReference type="AlphaFoldDB" id="A0AAU8G1F2"/>
<dbReference type="InterPro" id="IPR011257">
    <property type="entry name" value="DNA_glycosylase"/>
</dbReference>
<dbReference type="GO" id="GO:0008725">
    <property type="term" value="F:DNA-3-methyladenine glycosylase activity"/>
    <property type="evidence" value="ECO:0007669"/>
    <property type="project" value="TreeGrafter"/>
</dbReference>
<evidence type="ECO:0000256" key="1">
    <source>
        <dbReference type="ARBA" id="ARBA00022763"/>
    </source>
</evidence>
<proteinExistence type="predicted"/>
<dbReference type="EMBL" id="CP159290">
    <property type="protein sequence ID" value="XCH30268.1"/>
    <property type="molecule type" value="Genomic_DNA"/>
</dbReference>
<dbReference type="PANTHER" id="PTHR43003:SF6">
    <property type="entry name" value="DNA GLYCOSYLASE"/>
    <property type="match status" value="1"/>
</dbReference>
<dbReference type="GO" id="GO:0032131">
    <property type="term" value="F:alkylated DNA binding"/>
    <property type="evidence" value="ECO:0007669"/>
    <property type="project" value="TreeGrafter"/>
</dbReference>
<evidence type="ECO:0000256" key="3">
    <source>
        <dbReference type="SAM" id="MobiDB-lite"/>
    </source>
</evidence>
<dbReference type="GO" id="GO:0006307">
    <property type="term" value="P:DNA alkylation repair"/>
    <property type="evidence" value="ECO:0007669"/>
    <property type="project" value="TreeGrafter"/>
</dbReference>
<feature type="region of interest" description="Disordered" evidence="3">
    <location>
        <begin position="1"/>
        <end position="23"/>
    </location>
</feature>
<dbReference type="GO" id="GO:0005737">
    <property type="term" value="C:cytoplasm"/>
    <property type="evidence" value="ECO:0007669"/>
    <property type="project" value="TreeGrafter"/>
</dbReference>
<dbReference type="Gene3D" id="1.10.340.30">
    <property type="entry name" value="Hypothetical protein, domain 2"/>
    <property type="match status" value="1"/>
</dbReference>
<gene>
    <name evidence="4" type="ORF">ABRQ22_00785</name>
</gene>
<feature type="compositionally biased region" description="Pro residues" evidence="3">
    <location>
        <begin position="1"/>
        <end position="16"/>
    </location>
</feature>
<dbReference type="PANTHER" id="PTHR43003">
    <property type="entry name" value="DNA-3-METHYLADENINE GLYCOSYLASE"/>
    <property type="match status" value="1"/>
</dbReference>
<accession>A0AAU8G1F2</accession>
<dbReference type="RefSeq" id="WP_353708237.1">
    <property type="nucleotide sequence ID" value="NZ_CP159290.1"/>
</dbReference>
<keyword evidence="1" id="KW-0227">DNA damage</keyword>
<dbReference type="GO" id="GO:0043916">
    <property type="term" value="F:DNA-7-methylguanine glycosylase activity"/>
    <property type="evidence" value="ECO:0007669"/>
    <property type="project" value="TreeGrafter"/>
</dbReference>
<sequence>MTVLPSPNPRPSPVPAPAEHAVGDGPVPVVYAVVGEPLVRRVRSDRPLDLHLTLGRLSRGPYDPTFRRTPSGDVWRTTRMPAGPATCRLVQTGPRDVVGHAWGPGAQEALDALPHLLGEHDDDTGFVPPAPLRDAHRRATGLRIPRTGRVLEALVPAILEQRVQTVAAWRSWGWLLRKYGEGAPGPAGDAGMLVVPDAATWARVPSWDWHRANVDPGRARTVVAAARVARRLEECGALLDAQGAAAAHARLQAVPGVGVWTAAEVAQRALGDADAVSVGDYHLAKAVGWALVGERVDDDRMLELLAPYSPHRYRVVRLLEISGRAHAPRRGPRLSIQDHRLH</sequence>
<evidence type="ECO:0000256" key="2">
    <source>
        <dbReference type="ARBA" id="ARBA00023204"/>
    </source>
</evidence>
<keyword evidence="2" id="KW-0234">DNA repair</keyword>
<name>A0AAU8G1F2_9MICO</name>
<dbReference type="GO" id="GO:0032993">
    <property type="term" value="C:protein-DNA complex"/>
    <property type="evidence" value="ECO:0007669"/>
    <property type="project" value="TreeGrafter"/>
</dbReference>